<name>A0A0F6TBT6_9CORY</name>
<dbReference type="AlphaFoldDB" id="A0A0F6TBT6"/>
<evidence type="ECO:0000256" key="1">
    <source>
        <dbReference type="ARBA" id="ARBA00007534"/>
    </source>
</evidence>
<dbReference type="HOGENOM" id="CLU_066179_0_0_11"/>
<dbReference type="PATRIC" id="fig|161896.4.peg.1715"/>
<dbReference type="KEGG" id="ccj:UL81_08755"/>
<dbReference type="Gene3D" id="3.40.50.1820">
    <property type="entry name" value="alpha/beta hydrolase"/>
    <property type="match status" value="1"/>
</dbReference>
<dbReference type="InterPro" id="IPR029058">
    <property type="entry name" value="AB_hydrolase_fold"/>
</dbReference>
<dbReference type="RefSeq" id="WP_035107372.1">
    <property type="nucleotide sequence ID" value="NZ_CP011311.1"/>
</dbReference>
<keyword evidence="3" id="KW-0378">Hydrolase</keyword>
<dbReference type="SMART" id="SM01110">
    <property type="entry name" value="Cutinase"/>
    <property type="match status" value="1"/>
</dbReference>
<evidence type="ECO:0000313" key="7">
    <source>
        <dbReference type="EMBL" id="AKE39701.1"/>
    </source>
</evidence>
<gene>
    <name evidence="7" type="ORF">UL81_08755</name>
</gene>
<feature type="region of interest" description="Disordered" evidence="5">
    <location>
        <begin position="56"/>
        <end position="79"/>
    </location>
</feature>
<keyword evidence="8" id="KW-1185">Reference proteome</keyword>
<evidence type="ECO:0000256" key="5">
    <source>
        <dbReference type="SAM" id="MobiDB-lite"/>
    </source>
</evidence>
<dbReference type="PANTHER" id="PTHR33630">
    <property type="entry name" value="CUTINASE RV1984C-RELATED-RELATED"/>
    <property type="match status" value="1"/>
</dbReference>
<accession>A0A0F6TBT6</accession>
<evidence type="ECO:0000256" key="6">
    <source>
        <dbReference type="SAM" id="SignalP"/>
    </source>
</evidence>
<keyword evidence="4" id="KW-1015">Disulfide bond</keyword>
<dbReference type="OrthoDB" id="4457739at2"/>
<sequence>MNSVLSRVSRAGVAGAAAVAMFSSVMVPVALAGVAPEECPAVVVLAARGSDQNEEYGEYFGPQRYSDASQPSNGHEGPNISALLHQVEQRHPGTMDDVYVRALDPEEYPASMDLPAIAEEGENLNPLQVLQRLGEILRDYPLGDLVYSVTLGVVDSLRTGVESAPRVVAEYEQSTGCNPQYVLAGYSQGALVTASIEKQLAQEGKLAGVITMGNPVGQLPWRSWQGELPPERRVDYCLDGDVVCDFSLQAASDALATKMETHASYFLGEPTANDVVVIDAVAGILSAHD</sequence>
<evidence type="ECO:0000256" key="2">
    <source>
        <dbReference type="ARBA" id="ARBA00022487"/>
    </source>
</evidence>
<feature type="chain" id="PRO_5002510431" evidence="6">
    <location>
        <begin position="33"/>
        <end position="289"/>
    </location>
</feature>
<dbReference type="STRING" id="161896.UL81_08755"/>
<feature type="signal peptide" evidence="6">
    <location>
        <begin position="1"/>
        <end position="32"/>
    </location>
</feature>
<dbReference type="EMBL" id="CP011311">
    <property type="protein sequence ID" value="AKE39701.1"/>
    <property type="molecule type" value="Genomic_DNA"/>
</dbReference>
<dbReference type="Pfam" id="PF01083">
    <property type="entry name" value="Cutinase"/>
    <property type="match status" value="1"/>
</dbReference>
<reference evidence="7 8" key="1">
    <citation type="journal article" date="2015" name="Genome Announc.">
        <title>Complete Genome Sequence of Corynebacterium camporealensis DSM 44610, Isolated from the Milk of a Manchega Sheep with Subclinical Mastitis.</title>
        <authorList>
            <person name="Ruckert C."/>
            <person name="Albersmeier A."/>
            <person name="Winkler A."/>
            <person name="Tauch A."/>
        </authorList>
    </citation>
    <scope>NUCLEOTIDE SEQUENCE [LARGE SCALE GENOMIC DNA]</scope>
    <source>
        <strain evidence="7 8">DSM 44610</strain>
    </source>
</reference>
<protein>
    <submittedName>
        <fullName evidence="7">Cutinase</fullName>
    </submittedName>
</protein>
<dbReference type="PANTHER" id="PTHR33630:SF9">
    <property type="entry name" value="CUTINASE 4"/>
    <property type="match status" value="1"/>
</dbReference>
<keyword evidence="2" id="KW-0719">Serine esterase</keyword>
<dbReference type="SUPFAM" id="SSF53474">
    <property type="entry name" value="alpha/beta-Hydrolases"/>
    <property type="match status" value="1"/>
</dbReference>
<evidence type="ECO:0000313" key="8">
    <source>
        <dbReference type="Proteomes" id="UP000033566"/>
    </source>
</evidence>
<evidence type="ECO:0000256" key="3">
    <source>
        <dbReference type="ARBA" id="ARBA00022801"/>
    </source>
</evidence>
<evidence type="ECO:0000256" key="4">
    <source>
        <dbReference type="ARBA" id="ARBA00023157"/>
    </source>
</evidence>
<dbReference type="InterPro" id="IPR000675">
    <property type="entry name" value="Cutinase/axe"/>
</dbReference>
<organism evidence="7 8">
    <name type="scientific">Corynebacterium camporealensis</name>
    <dbReference type="NCBI Taxonomy" id="161896"/>
    <lineage>
        <taxon>Bacteria</taxon>
        <taxon>Bacillati</taxon>
        <taxon>Actinomycetota</taxon>
        <taxon>Actinomycetes</taxon>
        <taxon>Mycobacteriales</taxon>
        <taxon>Corynebacteriaceae</taxon>
        <taxon>Corynebacterium</taxon>
    </lineage>
</organism>
<comment type="similarity">
    <text evidence="1">Belongs to the cutinase family.</text>
</comment>
<proteinExistence type="inferred from homology"/>
<dbReference type="Proteomes" id="UP000033566">
    <property type="component" value="Chromosome"/>
</dbReference>
<dbReference type="GO" id="GO:0052689">
    <property type="term" value="F:carboxylic ester hydrolase activity"/>
    <property type="evidence" value="ECO:0007669"/>
    <property type="project" value="UniProtKB-KW"/>
</dbReference>
<keyword evidence="6" id="KW-0732">Signal</keyword>